<gene>
    <name evidence="2" type="ORF">M422DRAFT_276552</name>
</gene>
<proteinExistence type="predicted"/>
<dbReference type="Proteomes" id="UP000054279">
    <property type="component" value="Unassembled WGS sequence"/>
</dbReference>
<dbReference type="HOGENOM" id="CLU_2238327_0_0_1"/>
<feature type="chain" id="PRO_5002220987" description="Secreted protein" evidence="1">
    <location>
        <begin position="25"/>
        <end position="105"/>
    </location>
</feature>
<reference evidence="2 3" key="1">
    <citation type="submission" date="2014-06" db="EMBL/GenBank/DDBJ databases">
        <title>Evolutionary Origins and Diversification of the Mycorrhizal Mutualists.</title>
        <authorList>
            <consortium name="DOE Joint Genome Institute"/>
            <consortium name="Mycorrhizal Genomics Consortium"/>
            <person name="Kohler A."/>
            <person name="Kuo A."/>
            <person name="Nagy L.G."/>
            <person name="Floudas D."/>
            <person name="Copeland A."/>
            <person name="Barry K.W."/>
            <person name="Cichocki N."/>
            <person name="Veneault-Fourrey C."/>
            <person name="LaButti K."/>
            <person name="Lindquist E.A."/>
            <person name="Lipzen A."/>
            <person name="Lundell T."/>
            <person name="Morin E."/>
            <person name="Murat C."/>
            <person name="Riley R."/>
            <person name="Ohm R."/>
            <person name="Sun H."/>
            <person name="Tunlid A."/>
            <person name="Henrissat B."/>
            <person name="Grigoriev I.V."/>
            <person name="Hibbett D.S."/>
            <person name="Martin F."/>
        </authorList>
    </citation>
    <scope>NUCLEOTIDE SEQUENCE [LARGE SCALE GENOMIC DNA]</scope>
    <source>
        <strain evidence="2 3">SS14</strain>
    </source>
</reference>
<dbReference type="EMBL" id="KN837862">
    <property type="protein sequence ID" value="KIJ22961.1"/>
    <property type="molecule type" value="Genomic_DNA"/>
</dbReference>
<evidence type="ECO:0000313" key="3">
    <source>
        <dbReference type="Proteomes" id="UP000054279"/>
    </source>
</evidence>
<name>A0A0C9UBZ2_SPHS4</name>
<feature type="signal peptide" evidence="1">
    <location>
        <begin position="1"/>
        <end position="24"/>
    </location>
</feature>
<dbReference type="AlphaFoldDB" id="A0A0C9UBZ2"/>
<organism evidence="2 3">
    <name type="scientific">Sphaerobolus stellatus (strain SS14)</name>
    <dbReference type="NCBI Taxonomy" id="990650"/>
    <lineage>
        <taxon>Eukaryota</taxon>
        <taxon>Fungi</taxon>
        <taxon>Dikarya</taxon>
        <taxon>Basidiomycota</taxon>
        <taxon>Agaricomycotina</taxon>
        <taxon>Agaricomycetes</taxon>
        <taxon>Phallomycetidae</taxon>
        <taxon>Geastrales</taxon>
        <taxon>Sphaerobolaceae</taxon>
        <taxon>Sphaerobolus</taxon>
    </lineage>
</organism>
<protein>
    <recommendedName>
        <fullName evidence="4">Secreted protein</fullName>
    </recommendedName>
</protein>
<evidence type="ECO:0000313" key="2">
    <source>
        <dbReference type="EMBL" id="KIJ22961.1"/>
    </source>
</evidence>
<keyword evidence="1" id="KW-0732">Signal</keyword>
<sequence>MSSRYLLYLLCAASFTADCPYTTANCQYTDTAFSSHTSASSFLALRYVRLHFDASTSTWNNTALSPRSIHQLMQYPSSLPGCHCRCLLDQHPESSPVRIPSSYGA</sequence>
<evidence type="ECO:0000256" key="1">
    <source>
        <dbReference type="SAM" id="SignalP"/>
    </source>
</evidence>
<keyword evidence="3" id="KW-1185">Reference proteome</keyword>
<accession>A0A0C9UBZ2</accession>
<evidence type="ECO:0008006" key="4">
    <source>
        <dbReference type="Google" id="ProtNLM"/>
    </source>
</evidence>